<organism evidence="1 2">
    <name type="scientific">Fibrella aestuarina BUZ 2</name>
    <dbReference type="NCBI Taxonomy" id="1166018"/>
    <lineage>
        <taxon>Bacteria</taxon>
        <taxon>Pseudomonadati</taxon>
        <taxon>Bacteroidota</taxon>
        <taxon>Cytophagia</taxon>
        <taxon>Cytophagales</taxon>
        <taxon>Spirosomataceae</taxon>
        <taxon>Fibrella</taxon>
    </lineage>
</organism>
<dbReference type="AlphaFoldDB" id="I0K8C0"/>
<dbReference type="EMBL" id="HE796683">
    <property type="protein sequence ID" value="CCH00373.1"/>
    <property type="molecule type" value="Genomic_DNA"/>
</dbReference>
<keyword evidence="2" id="KW-1185">Reference proteome</keyword>
<dbReference type="KEGG" id="fae:FAES_2364"/>
<gene>
    <name evidence="1" type="ORF">FAES_2364</name>
</gene>
<dbReference type="HOGENOM" id="CLU_3396621_0_0_10"/>
<evidence type="ECO:0000313" key="1">
    <source>
        <dbReference type="EMBL" id="CCH00373.1"/>
    </source>
</evidence>
<evidence type="ECO:0000313" key="2">
    <source>
        <dbReference type="Proteomes" id="UP000011058"/>
    </source>
</evidence>
<dbReference type="Proteomes" id="UP000011058">
    <property type="component" value="Chromosome"/>
</dbReference>
<reference evidence="1 2" key="1">
    <citation type="journal article" date="2012" name="J. Bacteriol.">
        <title>Genome Sequence of Fibrella aestuarina BUZ 2T, a Filamentous Marine Bacterium.</title>
        <authorList>
            <person name="Filippini M."/>
            <person name="Qi W."/>
            <person name="Blom J."/>
            <person name="Goesmann A."/>
            <person name="Smits T.H."/>
            <person name="Bagheri H.C."/>
        </authorList>
    </citation>
    <scope>NUCLEOTIDE SEQUENCE [LARGE SCALE GENOMIC DNA]</scope>
    <source>
        <strain evidence="2">BUZ 2T</strain>
    </source>
</reference>
<dbReference type="STRING" id="1166018.FAES_2364"/>
<protein>
    <submittedName>
        <fullName evidence="1">Uncharacterized protein</fullName>
    </submittedName>
</protein>
<accession>I0K8C0</accession>
<proteinExistence type="predicted"/>
<sequence length="31" mass="3531">MTKIVAVLLPQVYQQAALFYCFIKNGRGVKM</sequence>
<name>I0K8C0_9BACT</name>